<keyword evidence="3" id="KW-1185">Reference proteome</keyword>
<reference evidence="2 3" key="1">
    <citation type="journal article" date="2021" name="J. Hered.">
        <title>A chromosome-level genome assembly of the parasitoid wasp, Cotesia glomerata (Hymenoptera: Braconidae).</title>
        <authorList>
            <person name="Pinto B.J."/>
            <person name="Weis J.J."/>
            <person name="Gamble T."/>
            <person name="Ode P.J."/>
            <person name="Paul R."/>
            <person name="Zaspel J.M."/>
        </authorList>
    </citation>
    <scope>NUCLEOTIDE SEQUENCE [LARGE SCALE GENOMIC DNA]</scope>
    <source>
        <strain evidence="2">CgM1</strain>
    </source>
</reference>
<accession>A0AAV7ITA7</accession>
<evidence type="ECO:0000313" key="2">
    <source>
        <dbReference type="EMBL" id="KAH0555415.1"/>
    </source>
</evidence>
<dbReference type="InterPro" id="IPR006692">
    <property type="entry name" value="Beta-prop_COPA/B_2nd"/>
</dbReference>
<proteinExistence type="predicted"/>
<name>A0AAV7ITA7_COTGL</name>
<comment type="caution">
    <text evidence="2">The sequence shown here is derived from an EMBL/GenBank/DDBJ whole genome shotgun (WGS) entry which is preliminary data.</text>
</comment>
<gene>
    <name evidence="2" type="ORF">KQX54_018721</name>
</gene>
<dbReference type="EMBL" id="JAHXZJ010001119">
    <property type="protein sequence ID" value="KAH0555415.1"/>
    <property type="molecule type" value="Genomic_DNA"/>
</dbReference>
<dbReference type="Proteomes" id="UP000826195">
    <property type="component" value="Unassembled WGS sequence"/>
</dbReference>
<sequence length="272" mass="31055">MVSTMTDDITKSDLKYVVSMLLPNAKEIEKACQGIYSLDDTFRRVHERFWLLAAHPTLNLFAAGLDSGMIIFKLERERAASLRCSWKSFVLHQGELRGRGKTSAFSMSYSQAENVVLICTRVPSNIENSTYDLYMTPKDGDSSSDPETERASGVTAIWVARNRFAVLDRRYSLVITNLKNEVMKNVQISNCDEIFYAGTGMLLFRDSAQVILFDVQQKRQLEEIRISKYRYVIWSNDMSHVALLLNYTLNIFNRKLESLCLISENTRVKSGA</sequence>
<feature type="domain" description="COPA/B second beta-propeller" evidence="1">
    <location>
        <begin position="103"/>
        <end position="272"/>
    </location>
</feature>
<dbReference type="GO" id="GO:0016192">
    <property type="term" value="P:vesicle-mediated transport"/>
    <property type="evidence" value="ECO:0007669"/>
    <property type="project" value="InterPro"/>
</dbReference>
<dbReference type="GO" id="GO:0005198">
    <property type="term" value="F:structural molecule activity"/>
    <property type="evidence" value="ECO:0007669"/>
    <property type="project" value="InterPro"/>
</dbReference>
<evidence type="ECO:0000259" key="1">
    <source>
        <dbReference type="Pfam" id="PF04053"/>
    </source>
</evidence>
<dbReference type="GO" id="GO:0006886">
    <property type="term" value="P:intracellular protein transport"/>
    <property type="evidence" value="ECO:0007669"/>
    <property type="project" value="InterPro"/>
</dbReference>
<dbReference type="GO" id="GO:0030117">
    <property type="term" value="C:membrane coat"/>
    <property type="evidence" value="ECO:0007669"/>
    <property type="project" value="InterPro"/>
</dbReference>
<evidence type="ECO:0000313" key="3">
    <source>
        <dbReference type="Proteomes" id="UP000826195"/>
    </source>
</evidence>
<protein>
    <recommendedName>
        <fullName evidence="1">COPA/B second beta-propeller domain-containing protein</fullName>
    </recommendedName>
</protein>
<dbReference type="AlphaFoldDB" id="A0AAV7ITA7"/>
<dbReference type="Pfam" id="PF04053">
    <property type="entry name" value="B-prop_COPA_B_2nd"/>
    <property type="match status" value="1"/>
</dbReference>
<organism evidence="2 3">
    <name type="scientific">Cotesia glomerata</name>
    <name type="common">Lepidopteran parasitic wasp</name>
    <name type="synonym">Apanteles glomeratus</name>
    <dbReference type="NCBI Taxonomy" id="32391"/>
    <lineage>
        <taxon>Eukaryota</taxon>
        <taxon>Metazoa</taxon>
        <taxon>Ecdysozoa</taxon>
        <taxon>Arthropoda</taxon>
        <taxon>Hexapoda</taxon>
        <taxon>Insecta</taxon>
        <taxon>Pterygota</taxon>
        <taxon>Neoptera</taxon>
        <taxon>Endopterygota</taxon>
        <taxon>Hymenoptera</taxon>
        <taxon>Apocrita</taxon>
        <taxon>Ichneumonoidea</taxon>
        <taxon>Braconidae</taxon>
        <taxon>Microgastrinae</taxon>
        <taxon>Cotesia</taxon>
    </lineage>
</organism>